<sequence>QGAVCSKVVINENVPSVFVAEALAYIQSVYLGLDLGLMKVEIEGDALFIIRKLRREYDDKFESGAYIRNEKWLSKRFHTYKFKYIHRSMNNIAHLLATKGLKRGDRCCLQDGVPIFAREEVEKDRMGEGF</sequence>
<dbReference type="GO" id="GO:0003676">
    <property type="term" value="F:nucleic acid binding"/>
    <property type="evidence" value="ECO:0007669"/>
    <property type="project" value="InterPro"/>
</dbReference>
<dbReference type="EMBL" id="JABEZY010000007">
    <property type="protein sequence ID" value="MBA0741898.1"/>
    <property type="molecule type" value="Genomic_DNA"/>
</dbReference>
<feature type="domain" description="RNase H type-1" evidence="1">
    <location>
        <begin position="12"/>
        <end position="99"/>
    </location>
</feature>
<dbReference type="InterPro" id="IPR044730">
    <property type="entry name" value="RNase_H-like_dom_plant"/>
</dbReference>
<keyword evidence="3" id="KW-1185">Reference proteome</keyword>
<feature type="non-terminal residue" evidence="2">
    <location>
        <position position="1"/>
    </location>
</feature>
<name>A0A7J9C0K1_GOSGO</name>
<dbReference type="InterPro" id="IPR052929">
    <property type="entry name" value="RNase_H-like_EbsB-rel"/>
</dbReference>
<protein>
    <recommendedName>
        <fullName evidence="1">RNase H type-1 domain-containing protein</fullName>
    </recommendedName>
</protein>
<organism evidence="2 3">
    <name type="scientific">Gossypium gossypioides</name>
    <name type="common">Mexican cotton</name>
    <name type="synonym">Selera gossypioides</name>
    <dbReference type="NCBI Taxonomy" id="34282"/>
    <lineage>
        <taxon>Eukaryota</taxon>
        <taxon>Viridiplantae</taxon>
        <taxon>Streptophyta</taxon>
        <taxon>Embryophyta</taxon>
        <taxon>Tracheophyta</taxon>
        <taxon>Spermatophyta</taxon>
        <taxon>Magnoliopsida</taxon>
        <taxon>eudicotyledons</taxon>
        <taxon>Gunneridae</taxon>
        <taxon>Pentapetalae</taxon>
        <taxon>rosids</taxon>
        <taxon>malvids</taxon>
        <taxon>Malvales</taxon>
        <taxon>Malvaceae</taxon>
        <taxon>Malvoideae</taxon>
        <taxon>Gossypium</taxon>
    </lineage>
</organism>
<dbReference type="Pfam" id="PF13456">
    <property type="entry name" value="RVT_3"/>
    <property type="match status" value="1"/>
</dbReference>
<dbReference type="InterPro" id="IPR002156">
    <property type="entry name" value="RNaseH_domain"/>
</dbReference>
<dbReference type="InterPro" id="IPR036397">
    <property type="entry name" value="RNaseH_sf"/>
</dbReference>
<dbReference type="OrthoDB" id="1002400at2759"/>
<gene>
    <name evidence="2" type="ORF">Gogos_015018</name>
</gene>
<proteinExistence type="predicted"/>
<dbReference type="Proteomes" id="UP000593579">
    <property type="component" value="Unassembled WGS sequence"/>
</dbReference>
<accession>A0A7J9C0K1</accession>
<evidence type="ECO:0000313" key="2">
    <source>
        <dbReference type="EMBL" id="MBA0741898.1"/>
    </source>
</evidence>
<dbReference type="CDD" id="cd06222">
    <property type="entry name" value="RNase_H_like"/>
    <property type="match status" value="1"/>
</dbReference>
<evidence type="ECO:0000313" key="3">
    <source>
        <dbReference type="Proteomes" id="UP000593579"/>
    </source>
</evidence>
<dbReference type="PANTHER" id="PTHR47074:SF61">
    <property type="entry name" value="RNASE H TYPE-1 DOMAIN-CONTAINING PROTEIN"/>
    <property type="match status" value="1"/>
</dbReference>
<dbReference type="PANTHER" id="PTHR47074">
    <property type="entry name" value="BNAC02G40300D PROTEIN"/>
    <property type="match status" value="1"/>
</dbReference>
<dbReference type="AlphaFoldDB" id="A0A7J9C0K1"/>
<comment type="caution">
    <text evidence="2">The sequence shown here is derived from an EMBL/GenBank/DDBJ whole genome shotgun (WGS) entry which is preliminary data.</text>
</comment>
<evidence type="ECO:0000259" key="1">
    <source>
        <dbReference type="Pfam" id="PF13456"/>
    </source>
</evidence>
<dbReference type="Gene3D" id="3.30.420.10">
    <property type="entry name" value="Ribonuclease H-like superfamily/Ribonuclease H"/>
    <property type="match status" value="1"/>
</dbReference>
<reference evidence="2 3" key="1">
    <citation type="journal article" date="2019" name="Genome Biol. Evol.">
        <title>Insights into the evolution of the New World diploid cottons (Gossypium, subgenus Houzingenia) based on genome sequencing.</title>
        <authorList>
            <person name="Grover C.E."/>
            <person name="Arick M.A. 2nd"/>
            <person name="Thrash A."/>
            <person name="Conover J.L."/>
            <person name="Sanders W.S."/>
            <person name="Peterson D.G."/>
            <person name="Frelichowski J.E."/>
            <person name="Scheffler J.A."/>
            <person name="Scheffler B.E."/>
            <person name="Wendel J.F."/>
        </authorList>
    </citation>
    <scope>NUCLEOTIDE SEQUENCE [LARGE SCALE GENOMIC DNA]</scope>
    <source>
        <strain evidence="2">5</strain>
        <tissue evidence="2">Leaf</tissue>
    </source>
</reference>
<dbReference type="GO" id="GO:0004523">
    <property type="term" value="F:RNA-DNA hybrid ribonuclease activity"/>
    <property type="evidence" value="ECO:0007669"/>
    <property type="project" value="InterPro"/>
</dbReference>